<evidence type="ECO:0000313" key="1">
    <source>
        <dbReference type="EMBL" id="CAH0022385.1"/>
    </source>
</evidence>
<reference evidence="1" key="1">
    <citation type="submission" date="2021-10" db="EMBL/GenBank/DDBJ databases">
        <authorList>
            <person name="Piombo E."/>
        </authorList>
    </citation>
    <scope>NUCLEOTIDE SEQUENCE</scope>
</reference>
<dbReference type="OrthoDB" id="407010at2759"/>
<dbReference type="Proteomes" id="UP000696573">
    <property type="component" value="Unassembled WGS sequence"/>
</dbReference>
<comment type="caution">
    <text evidence="1">The sequence shown here is derived from an EMBL/GenBank/DDBJ whole genome shotgun (WGS) entry which is preliminary data.</text>
</comment>
<keyword evidence="2" id="KW-1185">Reference proteome</keyword>
<proteinExistence type="predicted"/>
<dbReference type="EMBL" id="CABFNQ020000676">
    <property type="protein sequence ID" value="CAH0022385.1"/>
    <property type="molecule type" value="Genomic_DNA"/>
</dbReference>
<organism evidence="1 2">
    <name type="scientific">Clonostachys rhizophaga</name>
    <dbReference type="NCBI Taxonomy" id="160324"/>
    <lineage>
        <taxon>Eukaryota</taxon>
        <taxon>Fungi</taxon>
        <taxon>Dikarya</taxon>
        <taxon>Ascomycota</taxon>
        <taxon>Pezizomycotina</taxon>
        <taxon>Sordariomycetes</taxon>
        <taxon>Hypocreomycetidae</taxon>
        <taxon>Hypocreales</taxon>
        <taxon>Bionectriaceae</taxon>
        <taxon>Clonostachys</taxon>
    </lineage>
</organism>
<evidence type="ECO:0000313" key="2">
    <source>
        <dbReference type="Proteomes" id="UP000696573"/>
    </source>
</evidence>
<protein>
    <submittedName>
        <fullName evidence="1">Uncharacterized protein</fullName>
    </submittedName>
</protein>
<name>A0A9N9VF31_9HYPO</name>
<sequence>MTTKSPYNNYFTLASRTPLRLPKKLSVGPKASSRLGLMEDLSGKPLSIAFASRQIKVNSLSNVVDPARPYQDVTLTRHEFAAVDAADGVGHVTVSAAIPGLASELPRIAKSASTDLNYRYTDCTSGNGRSAPGTAVPIGRLGNELKAEQAAFFGSLAKTDWNTRYGDHRMGKAARVSQYFCSGGGDSR</sequence>
<dbReference type="AlphaFoldDB" id="A0A9N9VF31"/>
<accession>A0A9N9VF31</accession>
<gene>
    <name evidence="1" type="ORF">CRHIZ90672A_00004195</name>
</gene>